<dbReference type="SUPFAM" id="SSF48403">
    <property type="entry name" value="Ankyrin repeat"/>
    <property type="match status" value="1"/>
</dbReference>
<sequence>MPISLRQAMIKSAQNAQSTHNKVTSNAAAMLAIRLASRYLLRKTDSEAPAQPASSATAASSSSAASSSVVVPASEMTIEMAGNSKAQERMSRVRTRYEGRVKSSFLEAPTKAWLAATLSSRTLSRELDRVTLVEEHNGQQVSTEWYLPLPEVYAVVLSALIDLDEKRWPVPPGSNAKNERMLRLQEFDRINNALAKATPRICSTGIRHAWLMALDGYEGKRLPLNAEDVLMQGLFDFMVREVLGKQMNINLPDGRDPVGEERATFNEHFQSLFLPWAYGTMPETVVNAIKKAGGSDAARDFVLERFRTIGIAPDELMMQKINGYCSKTGLQSIPCHFIPILAALERHAKRHTLALSSGSITATGLRPLAEDTLAWLQGVNFSPESLANPAHEKDPLSILYLVLRLHDTLYQYKEYKNLLDVCDMPEDNKNAWVDALHVYSQCLHNPDLSLASLLEDTALLEERLRAFERGFAMWRNGAYHDFISNYAANWFAASGDSGITARASLFTKLCDLYFRENTGGSNSIPAIRVPDAMLGEWLARAGEDGILEVTPYQINRILLHALCYPANSWSPLFQQCLPKLLEFIRNRCNQEQNTAGDALARDSWPEALLAQIERIAAPESTGEPSLPVLLTPGTITPASSLDVARLLAASRDMPDAMVRQIVELPGFDPHATNRDELTPFYLAAEYGNTRFAEALLERGTNYEVMYRDFFPSLHLAIRNQHMLFVQWFLQTLPEHERVNAFIAKNQYGDTILHQVASIRPKLLKQILDCLPEAERTGTVMIKNNIGDTVLHLIATGRHEILNQLLDCLPEAARAGAVMIRNDIGNTVLQWVATKHPEILKQIMDCLPETARADAVNIRNGDGFTVLHQLLGCSLEIFKQLMDSLPEAAKTDALMAKDNYGNTVLHHISNQPESLKLLLDCLPETARARAILVKSSDGDTVLDKAKRLEHYQSLHFLQEVLEQAKQRTAIQTCPYSTIPSNDAGSGLSTLASASNLGTSTPLASYSIFSQGSVTPPEPVSPEEQRTLKR</sequence>
<evidence type="ECO:0000256" key="2">
    <source>
        <dbReference type="ARBA" id="ARBA00023043"/>
    </source>
</evidence>
<dbReference type="PROSITE" id="PS50297">
    <property type="entry name" value="ANK_REP_REGION"/>
    <property type="match status" value="1"/>
</dbReference>
<dbReference type="InterPro" id="IPR036770">
    <property type="entry name" value="Ankyrin_rpt-contain_sf"/>
</dbReference>
<accession>A0A378JWZ7</accession>
<organism evidence="5 6">
    <name type="scientific">Legionella moravica</name>
    <dbReference type="NCBI Taxonomy" id="39962"/>
    <lineage>
        <taxon>Bacteria</taxon>
        <taxon>Pseudomonadati</taxon>
        <taxon>Pseudomonadota</taxon>
        <taxon>Gammaproteobacteria</taxon>
        <taxon>Legionellales</taxon>
        <taxon>Legionellaceae</taxon>
        <taxon>Legionella</taxon>
    </lineage>
</organism>
<evidence type="ECO:0000313" key="6">
    <source>
        <dbReference type="Proteomes" id="UP000254040"/>
    </source>
</evidence>
<dbReference type="Pfam" id="PF12796">
    <property type="entry name" value="Ank_2"/>
    <property type="match status" value="1"/>
</dbReference>
<evidence type="ECO:0000256" key="1">
    <source>
        <dbReference type="ARBA" id="ARBA00022737"/>
    </source>
</evidence>
<dbReference type="Gene3D" id="1.25.40.20">
    <property type="entry name" value="Ankyrin repeat-containing domain"/>
    <property type="match status" value="2"/>
</dbReference>
<dbReference type="PANTHER" id="PTHR24186">
    <property type="entry name" value="PROTEIN PHOSPHATASE 1 REGULATORY SUBUNIT"/>
    <property type="match status" value="1"/>
</dbReference>
<dbReference type="EMBL" id="UGOG01000001">
    <property type="protein sequence ID" value="STX63235.1"/>
    <property type="molecule type" value="Genomic_DNA"/>
</dbReference>
<reference evidence="5 6" key="1">
    <citation type="submission" date="2018-06" db="EMBL/GenBank/DDBJ databases">
        <authorList>
            <consortium name="Pathogen Informatics"/>
            <person name="Doyle S."/>
        </authorList>
    </citation>
    <scope>NUCLEOTIDE SEQUENCE [LARGE SCALE GENOMIC DNA]</scope>
    <source>
        <strain evidence="5 6">NCTC12239</strain>
    </source>
</reference>
<name>A0A378JWZ7_9GAMM</name>
<evidence type="ECO:0000256" key="3">
    <source>
        <dbReference type="PROSITE-ProRule" id="PRU00023"/>
    </source>
</evidence>
<dbReference type="GO" id="GO:0005886">
    <property type="term" value="C:plasma membrane"/>
    <property type="evidence" value="ECO:0007669"/>
    <property type="project" value="TreeGrafter"/>
</dbReference>
<protein>
    <submittedName>
        <fullName evidence="5">Ankyrin repeats (3 copies)</fullName>
    </submittedName>
</protein>
<dbReference type="PANTHER" id="PTHR24186:SF38">
    <property type="entry name" value="ANKYRIN REPEAT FAMILY PROTEIN"/>
    <property type="match status" value="1"/>
</dbReference>
<proteinExistence type="predicted"/>
<dbReference type="InterPro" id="IPR002110">
    <property type="entry name" value="Ankyrin_rpt"/>
</dbReference>
<gene>
    <name evidence="5" type="ORF">NCTC12239_02178</name>
</gene>
<evidence type="ECO:0000256" key="4">
    <source>
        <dbReference type="SAM" id="MobiDB-lite"/>
    </source>
</evidence>
<dbReference type="AlphaFoldDB" id="A0A378JWZ7"/>
<dbReference type="SMART" id="SM00248">
    <property type="entry name" value="ANK"/>
    <property type="match status" value="6"/>
</dbReference>
<keyword evidence="2 3" id="KW-0040">ANK repeat</keyword>
<dbReference type="Proteomes" id="UP000254040">
    <property type="component" value="Unassembled WGS sequence"/>
</dbReference>
<feature type="repeat" description="ANK" evidence="3">
    <location>
        <begin position="675"/>
        <end position="707"/>
    </location>
</feature>
<dbReference type="PROSITE" id="PS50088">
    <property type="entry name" value="ANK_REPEAT"/>
    <property type="match status" value="1"/>
</dbReference>
<feature type="region of interest" description="Disordered" evidence="4">
    <location>
        <begin position="1007"/>
        <end position="1028"/>
    </location>
</feature>
<evidence type="ECO:0000313" key="5">
    <source>
        <dbReference type="EMBL" id="STX63235.1"/>
    </source>
</evidence>
<keyword evidence="1" id="KW-0677">Repeat</keyword>